<keyword evidence="5" id="KW-1185">Reference proteome</keyword>
<proteinExistence type="predicted"/>
<dbReference type="Proteomes" id="UP000198749">
    <property type="component" value="Unassembled WGS sequence"/>
</dbReference>
<dbReference type="RefSeq" id="WP_091356834.1">
    <property type="nucleotide sequence ID" value="NZ_AP025284.1"/>
</dbReference>
<feature type="signal peptide" evidence="2">
    <location>
        <begin position="1"/>
        <end position="19"/>
    </location>
</feature>
<accession>A0A1H9GPB4</accession>
<organism evidence="4 5">
    <name type="scientific">Amphritea atlantica</name>
    <dbReference type="NCBI Taxonomy" id="355243"/>
    <lineage>
        <taxon>Bacteria</taxon>
        <taxon>Pseudomonadati</taxon>
        <taxon>Pseudomonadota</taxon>
        <taxon>Gammaproteobacteria</taxon>
        <taxon>Oceanospirillales</taxon>
        <taxon>Oceanospirillaceae</taxon>
        <taxon>Amphritea</taxon>
    </lineage>
</organism>
<dbReference type="EMBL" id="FOGB01000004">
    <property type="protein sequence ID" value="SEQ51829.1"/>
    <property type="molecule type" value="Genomic_DNA"/>
</dbReference>
<protein>
    <submittedName>
        <fullName evidence="4">Cytochrome c-type biogenesis protein CcmH</fullName>
    </submittedName>
</protein>
<dbReference type="OrthoDB" id="9776053at2"/>
<keyword evidence="2" id="KW-0732">Signal</keyword>
<sequence length="279" mass="29542">MTRNTLFTALALTAGLAIAAFVLTDSNSTQSGEPANGMTQRTATSSSLMAAQAAETTATMEAGPLDQMAQKLKKRLENEPDDMEGWVLLGRTYQYMNDQTAADQAYAKATALGLPPARLEEIRSGMAAKQPAQPSRAFPEPKTSRNLTAVMIDQALKDSPDTLPAAVSGSIKITPELAKQLADKTATLFIFARADKGPPMPLAAIRQSPAQLPFNFTLDDSNAVIPDRKLSSAKAVIIGARISFNDSATAAAGDLEGFSQVVNPASGNHVTIEINQIHK</sequence>
<dbReference type="InterPro" id="IPR056412">
    <property type="entry name" value="Ig_CycH"/>
</dbReference>
<dbReference type="Gene3D" id="1.25.40.10">
    <property type="entry name" value="Tetratricopeptide repeat domain"/>
    <property type="match status" value="1"/>
</dbReference>
<dbReference type="InterPro" id="IPR011990">
    <property type="entry name" value="TPR-like_helical_dom_sf"/>
</dbReference>
<evidence type="ECO:0000256" key="1">
    <source>
        <dbReference type="SAM" id="MobiDB-lite"/>
    </source>
</evidence>
<dbReference type="AlphaFoldDB" id="A0A1H9GPB4"/>
<name>A0A1H9GPB4_9GAMM</name>
<feature type="chain" id="PRO_5011628916" evidence="2">
    <location>
        <begin position="20"/>
        <end position="279"/>
    </location>
</feature>
<gene>
    <name evidence="4" type="ORF">SAMN03080615_01803</name>
</gene>
<evidence type="ECO:0000313" key="4">
    <source>
        <dbReference type="EMBL" id="SEQ51829.1"/>
    </source>
</evidence>
<evidence type="ECO:0000313" key="5">
    <source>
        <dbReference type="Proteomes" id="UP000198749"/>
    </source>
</evidence>
<dbReference type="SUPFAM" id="SSF48452">
    <property type="entry name" value="TPR-like"/>
    <property type="match status" value="1"/>
</dbReference>
<evidence type="ECO:0000259" key="3">
    <source>
        <dbReference type="Pfam" id="PF23892"/>
    </source>
</evidence>
<evidence type="ECO:0000256" key="2">
    <source>
        <dbReference type="SAM" id="SignalP"/>
    </source>
</evidence>
<feature type="region of interest" description="Disordered" evidence="1">
    <location>
        <begin position="28"/>
        <end position="58"/>
    </location>
</feature>
<feature type="domain" description="Cytochrome c-type biogenesis protein H Ig-like" evidence="3">
    <location>
        <begin position="169"/>
        <end position="275"/>
    </location>
</feature>
<feature type="compositionally biased region" description="Polar residues" evidence="1">
    <location>
        <begin position="28"/>
        <end position="48"/>
    </location>
</feature>
<reference evidence="5" key="1">
    <citation type="submission" date="2016-10" db="EMBL/GenBank/DDBJ databases">
        <authorList>
            <person name="Varghese N."/>
            <person name="Submissions S."/>
        </authorList>
    </citation>
    <scope>NUCLEOTIDE SEQUENCE [LARGE SCALE GENOMIC DNA]</scope>
    <source>
        <strain evidence="5">DSM 18887</strain>
    </source>
</reference>
<dbReference type="STRING" id="355243.SAMN03080615_01803"/>
<feature type="compositionally biased region" description="Low complexity" evidence="1">
    <location>
        <begin position="49"/>
        <end position="58"/>
    </location>
</feature>
<dbReference type="Pfam" id="PF23892">
    <property type="entry name" value="Ig_CycH"/>
    <property type="match status" value="1"/>
</dbReference>